<keyword evidence="4 7" id="KW-0456">Lyase</keyword>
<dbReference type="GO" id="GO:0004089">
    <property type="term" value="F:carbonate dehydratase activity"/>
    <property type="evidence" value="ECO:0007669"/>
    <property type="project" value="UniProtKB-UniRule"/>
</dbReference>
<dbReference type="InterPro" id="IPR015892">
    <property type="entry name" value="Carbonic_anhydrase_CS"/>
</dbReference>
<dbReference type="PROSITE" id="PS00704">
    <property type="entry name" value="PROK_CO2_ANHYDRASE_1"/>
    <property type="match status" value="1"/>
</dbReference>
<keyword evidence="6" id="KW-0479">Metal-binding</keyword>
<evidence type="ECO:0000256" key="7">
    <source>
        <dbReference type="RuleBase" id="RU003956"/>
    </source>
</evidence>
<evidence type="ECO:0000256" key="2">
    <source>
        <dbReference type="ARBA" id="ARBA00012925"/>
    </source>
</evidence>
<dbReference type="InterPro" id="IPR036874">
    <property type="entry name" value="Carbonic_anhydrase_sf"/>
</dbReference>
<dbReference type="SUPFAM" id="SSF53056">
    <property type="entry name" value="beta-carbonic anhydrase, cab"/>
    <property type="match status" value="1"/>
</dbReference>
<feature type="binding site" evidence="6">
    <location>
        <position position="115"/>
    </location>
    <ligand>
        <name>Zn(2+)</name>
        <dbReference type="ChEBI" id="CHEBI:29105"/>
    </ligand>
</feature>
<dbReference type="PANTHER" id="PTHR11002:SF56">
    <property type="entry name" value="BETA CARBONIC ANHYDRASE 2, CHLOROPLASTIC"/>
    <property type="match status" value="1"/>
</dbReference>
<dbReference type="Gene3D" id="3.40.1050.10">
    <property type="entry name" value="Carbonic anhydrase"/>
    <property type="match status" value="1"/>
</dbReference>
<comment type="caution">
    <text evidence="8">The sequence shown here is derived from an EMBL/GenBank/DDBJ whole genome shotgun (WGS) entry which is preliminary data.</text>
</comment>
<reference evidence="8 9" key="1">
    <citation type="journal article" date="2014" name="Agronomy (Basel)">
        <title>A Draft Genome Sequence for Ensete ventricosum, the Drought-Tolerant Tree Against Hunger.</title>
        <authorList>
            <person name="Harrison J."/>
            <person name="Moore K.A."/>
            <person name="Paszkiewicz K."/>
            <person name="Jones T."/>
            <person name="Grant M."/>
            <person name="Ambacheew D."/>
            <person name="Muzemil S."/>
            <person name="Studholme D.J."/>
        </authorList>
    </citation>
    <scope>NUCLEOTIDE SEQUENCE [LARGE SCALE GENOMIC DNA]</scope>
</reference>
<dbReference type="EC" id="4.2.1.1" evidence="2 7"/>
<dbReference type="InterPro" id="IPR001765">
    <property type="entry name" value="Carbonic_anhydrase"/>
</dbReference>
<dbReference type="PANTHER" id="PTHR11002">
    <property type="entry name" value="CARBONIC ANHYDRASE"/>
    <property type="match status" value="1"/>
</dbReference>
<dbReference type="SMART" id="SM00947">
    <property type="entry name" value="Pro_CA"/>
    <property type="match status" value="1"/>
</dbReference>
<sequence>MFSRNNTCVLCDRENPDLFSQLAVGQSPKVSSLPSHDSNQRAVSVDHYDLRNMNGLQFMVFACADSRVCPTVVLNFRQGEAFTVRNIANMVPPYDQNLTISETLGQVEYIVVMGHSSCGGIKGLMSIKEDGTTST</sequence>
<evidence type="ECO:0000256" key="5">
    <source>
        <dbReference type="ARBA" id="ARBA00048348"/>
    </source>
</evidence>
<dbReference type="Proteomes" id="UP000287651">
    <property type="component" value="Unassembled WGS sequence"/>
</dbReference>
<feature type="binding site" evidence="6">
    <location>
        <position position="118"/>
    </location>
    <ligand>
        <name>Zn(2+)</name>
        <dbReference type="ChEBI" id="CHEBI:29105"/>
    </ligand>
</feature>
<protein>
    <recommendedName>
        <fullName evidence="2 7">Carbonic anhydrase</fullName>
        <ecNumber evidence="2 7">4.2.1.1</ecNumber>
    </recommendedName>
    <alternativeName>
        <fullName evidence="7">Carbonate dehydratase</fullName>
    </alternativeName>
</protein>
<gene>
    <name evidence="8" type="ORF">B296_00020977</name>
</gene>
<organism evidence="8 9">
    <name type="scientific">Ensete ventricosum</name>
    <name type="common">Abyssinian banana</name>
    <name type="synonym">Musa ensete</name>
    <dbReference type="NCBI Taxonomy" id="4639"/>
    <lineage>
        <taxon>Eukaryota</taxon>
        <taxon>Viridiplantae</taxon>
        <taxon>Streptophyta</taxon>
        <taxon>Embryophyta</taxon>
        <taxon>Tracheophyta</taxon>
        <taxon>Spermatophyta</taxon>
        <taxon>Magnoliopsida</taxon>
        <taxon>Liliopsida</taxon>
        <taxon>Zingiberales</taxon>
        <taxon>Musaceae</taxon>
        <taxon>Ensete</taxon>
    </lineage>
</organism>
<comment type="cofactor">
    <cofactor evidence="6">
        <name>Zn(2+)</name>
        <dbReference type="ChEBI" id="CHEBI:29105"/>
    </cofactor>
    <text evidence="6">Binds 1 zinc ion per subunit.</text>
</comment>
<evidence type="ECO:0000256" key="4">
    <source>
        <dbReference type="ARBA" id="ARBA00023239"/>
    </source>
</evidence>
<dbReference type="EMBL" id="AMZH03009490">
    <property type="protein sequence ID" value="RRT56732.1"/>
    <property type="molecule type" value="Genomic_DNA"/>
</dbReference>
<proteinExistence type="inferred from homology"/>
<evidence type="ECO:0000313" key="9">
    <source>
        <dbReference type="Proteomes" id="UP000287651"/>
    </source>
</evidence>
<dbReference type="GO" id="GO:0008270">
    <property type="term" value="F:zinc ion binding"/>
    <property type="evidence" value="ECO:0007669"/>
    <property type="project" value="UniProtKB-UniRule"/>
</dbReference>
<dbReference type="AlphaFoldDB" id="A0A426YYC7"/>
<dbReference type="Pfam" id="PF00484">
    <property type="entry name" value="Pro_CA"/>
    <property type="match status" value="1"/>
</dbReference>
<comment type="catalytic activity">
    <reaction evidence="5 7">
        <text>hydrogencarbonate + H(+) = CO2 + H2O</text>
        <dbReference type="Rhea" id="RHEA:10748"/>
        <dbReference type="ChEBI" id="CHEBI:15377"/>
        <dbReference type="ChEBI" id="CHEBI:15378"/>
        <dbReference type="ChEBI" id="CHEBI:16526"/>
        <dbReference type="ChEBI" id="CHEBI:17544"/>
        <dbReference type="EC" id="4.2.1.1"/>
    </reaction>
</comment>
<evidence type="ECO:0000256" key="3">
    <source>
        <dbReference type="ARBA" id="ARBA00022833"/>
    </source>
</evidence>
<comment type="function">
    <text evidence="7">Reversible hydration of carbon dioxide.</text>
</comment>
<evidence type="ECO:0000313" key="8">
    <source>
        <dbReference type="EMBL" id="RRT56732.1"/>
    </source>
</evidence>
<feature type="binding site" evidence="6">
    <location>
        <position position="65"/>
    </location>
    <ligand>
        <name>Zn(2+)</name>
        <dbReference type="ChEBI" id="CHEBI:29105"/>
    </ligand>
</feature>
<feature type="binding site" evidence="6">
    <location>
        <position position="63"/>
    </location>
    <ligand>
        <name>Zn(2+)</name>
        <dbReference type="ChEBI" id="CHEBI:29105"/>
    </ligand>
</feature>
<keyword evidence="3 6" id="KW-0862">Zinc</keyword>
<comment type="similarity">
    <text evidence="1 7">Belongs to the beta-class carbonic anhydrase family.</text>
</comment>
<accession>A0A426YYC7</accession>
<name>A0A426YYC7_ENSVE</name>
<evidence type="ECO:0000256" key="1">
    <source>
        <dbReference type="ARBA" id="ARBA00006217"/>
    </source>
</evidence>
<dbReference type="GO" id="GO:0015976">
    <property type="term" value="P:carbon utilization"/>
    <property type="evidence" value="ECO:0007669"/>
    <property type="project" value="InterPro"/>
</dbReference>
<evidence type="ECO:0000256" key="6">
    <source>
        <dbReference type="PIRSR" id="PIRSR601765-1"/>
    </source>
</evidence>